<evidence type="ECO:0000313" key="1">
    <source>
        <dbReference type="EMBL" id="DAE29832.1"/>
    </source>
</evidence>
<protein>
    <submittedName>
        <fullName evidence="1">DNA-packaging protein</fullName>
    </submittedName>
</protein>
<organism evidence="1">
    <name type="scientific">virus sp. ctqEG8</name>
    <dbReference type="NCBI Taxonomy" id="2827998"/>
    <lineage>
        <taxon>Viruses</taxon>
    </lineage>
</organism>
<sequence>MARPKGAKNKPKETQVYRNEDGNLVLAKQRFMQGQTPPESVEDKGNIRALLQGLAITVKQPSQVTAQKVLDWEIEYLKYIYDSDTYLIPDYLGWCSFVGMTRSQMDYIQSTKMRKESVIDGNGDEIYVSASELVQKAKNDFMAIKSQLGLSGKMPPLLYVGMMNNGGGWSAKQEIQISTANNPVATASNAELDKMLEDYKSSKTIEGESKEI</sequence>
<name>A0A8S5REL8_9VIRU</name>
<proteinExistence type="predicted"/>
<accession>A0A8S5REL8</accession>
<dbReference type="EMBL" id="BK059100">
    <property type="protein sequence ID" value="DAE29832.1"/>
    <property type="molecule type" value="Genomic_DNA"/>
</dbReference>
<reference evidence="1" key="1">
    <citation type="journal article" date="2021" name="Proc. Natl. Acad. Sci. U.S.A.">
        <title>A Catalog of Tens of Thousands of Viruses from Human Metagenomes Reveals Hidden Associations with Chronic Diseases.</title>
        <authorList>
            <person name="Tisza M.J."/>
            <person name="Buck C.B."/>
        </authorList>
    </citation>
    <scope>NUCLEOTIDE SEQUENCE</scope>
    <source>
        <strain evidence="1">CtqEG8</strain>
    </source>
</reference>